<accession>A0ABX2P894</accession>
<organism evidence="2 3">
    <name type="scientific">Asaia spathodeae</name>
    <dbReference type="NCBI Taxonomy" id="657016"/>
    <lineage>
        <taxon>Bacteria</taxon>
        <taxon>Pseudomonadati</taxon>
        <taxon>Pseudomonadota</taxon>
        <taxon>Alphaproteobacteria</taxon>
        <taxon>Acetobacterales</taxon>
        <taxon>Acetobacteraceae</taxon>
        <taxon>Asaia</taxon>
    </lineage>
</organism>
<name>A0ABX2P894_9PROT</name>
<sequence>MDLISINYMTQTAFALFCLTCTLGMPGLAKAGTGTHPAVTPARTETAPMAVTSDTLDYCKTLARKVHRTLRQSVTTPAPVVNQVMYLEHEGEALCAHGHLRSGIAQERRALVALIRS</sequence>
<comment type="caution">
    <text evidence="2">The sequence shown here is derived from an EMBL/GenBank/DDBJ whole genome shotgun (WGS) entry which is preliminary data.</text>
</comment>
<evidence type="ECO:0000313" key="3">
    <source>
        <dbReference type="Proteomes" id="UP001516351"/>
    </source>
</evidence>
<dbReference type="Proteomes" id="UP001516351">
    <property type="component" value="Unassembled WGS sequence"/>
</dbReference>
<keyword evidence="3" id="KW-1185">Reference proteome</keyword>
<evidence type="ECO:0000313" key="2">
    <source>
        <dbReference type="EMBL" id="NVN47789.1"/>
    </source>
</evidence>
<feature type="chain" id="PRO_5047426275" evidence="1">
    <location>
        <begin position="32"/>
        <end position="117"/>
    </location>
</feature>
<evidence type="ECO:0000256" key="1">
    <source>
        <dbReference type="SAM" id="SignalP"/>
    </source>
</evidence>
<dbReference type="RefSeq" id="WP_332337813.1">
    <property type="nucleotide sequence ID" value="NZ_JABXXU010000007.1"/>
</dbReference>
<protein>
    <submittedName>
        <fullName evidence="2">Uncharacterized protein</fullName>
    </submittedName>
</protein>
<gene>
    <name evidence="2" type="ORF">HW542_13365</name>
</gene>
<feature type="signal peptide" evidence="1">
    <location>
        <begin position="1"/>
        <end position="31"/>
    </location>
</feature>
<dbReference type="EMBL" id="JABXXV010000008">
    <property type="protein sequence ID" value="NVN47789.1"/>
    <property type="molecule type" value="Genomic_DNA"/>
</dbReference>
<proteinExistence type="predicted"/>
<reference evidence="2 3" key="1">
    <citation type="submission" date="2020-06" db="EMBL/GenBank/DDBJ databases">
        <title>Synonyms of Asaia species.</title>
        <authorList>
            <person name="Sombolestani A."/>
        </authorList>
    </citation>
    <scope>NUCLEOTIDE SEQUENCE [LARGE SCALE GENOMIC DNA]</scope>
    <source>
        <strain evidence="2 3">LMG 27047</strain>
    </source>
</reference>
<keyword evidence="1" id="KW-0732">Signal</keyword>